<organism evidence="1">
    <name type="scientific">Octopus bimaculoides</name>
    <name type="common">California two-spotted octopus</name>
    <dbReference type="NCBI Taxonomy" id="37653"/>
    <lineage>
        <taxon>Eukaryota</taxon>
        <taxon>Metazoa</taxon>
        <taxon>Spiralia</taxon>
        <taxon>Lophotrochozoa</taxon>
        <taxon>Mollusca</taxon>
        <taxon>Cephalopoda</taxon>
        <taxon>Coleoidea</taxon>
        <taxon>Octopodiformes</taxon>
        <taxon>Octopoda</taxon>
        <taxon>Incirrata</taxon>
        <taxon>Octopodidae</taxon>
        <taxon>Octopus</taxon>
    </lineage>
</organism>
<name>A0A0L8HXY7_OCTBM</name>
<reference evidence="1" key="1">
    <citation type="submission" date="2015-07" db="EMBL/GenBank/DDBJ databases">
        <title>MeaNS - Measles Nucleotide Surveillance Program.</title>
        <authorList>
            <person name="Tran T."/>
            <person name="Druce J."/>
        </authorList>
    </citation>
    <scope>NUCLEOTIDE SEQUENCE</scope>
    <source>
        <strain evidence="1">UCB-OBI-ISO-001</strain>
        <tissue evidence="1">Gonad</tissue>
    </source>
</reference>
<dbReference type="STRING" id="37653.A0A0L8HXY7"/>
<accession>A0A0L8HXY7</accession>
<proteinExistence type="predicted"/>
<evidence type="ECO:0008006" key="2">
    <source>
        <dbReference type="Google" id="ProtNLM"/>
    </source>
</evidence>
<dbReference type="InterPro" id="IPR036691">
    <property type="entry name" value="Endo/exonu/phosph_ase_sf"/>
</dbReference>
<dbReference type="AlphaFoldDB" id="A0A0L8HXY7"/>
<gene>
    <name evidence="1" type="ORF">OCBIM_22002878mg</name>
</gene>
<dbReference type="CDD" id="cd09076">
    <property type="entry name" value="L1-EN"/>
    <property type="match status" value="1"/>
</dbReference>
<protein>
    <recommendedName>
        <fullName evidence="2">Endonuclease/exonuclease/phosphatase domain-containing protein</fullName>
    </recommendedName>
</protein>
<dbReference type="EMBL" id="KQ417044">
    <property type="protein sequence ID" value="KOF94049.1"/>
    <property type="molecule type" value="Genomic_DNA"/>
</dbReference>
<evidence type="ECO:0000313" key="1">
    <source>
        <dbReference type="EMBL" id="KOF94049.1"/>
    </source>
</evidence>
<dbReference type="Gene3D" id="3.60.10.10">
    <property type="entry name" value="Endonuclease/exonuclease/phosphatase"/>
    <property type="match status" value="1"/>
</dbReference>
<sequence>MMQAGESLQEASVPTTLLMTKTKTRIGTWNIQTLYEAGKTRWTGTGCTRLTRSNTIIYSGQEGQPHTYRVALLMTSEEPVSPKILTARLNSKGRKVNILQCYAPINATIIKKNKEEFYEQLQVIMDKTPERDPKILMGDLSAKVGTDNKGRGQLMGRHGIRRQNENGELVIGGTIFPHKKIHKTTGISPDGKTENQIDYIIINRKWRRSLQDFRVKRRADTALDHYLVVAVLRTRQEEYHTGTTYTA</sequence>
<dbReference type="OrthoDB" id="6242193at2759"/>
<dbReference type="SUPFAM" id="SSF56219">
    <property type="entry name" value="DNase I-like"/>
    <property type="match status" value="1"/>
</dbReference>